<reference evidence="2" key="2">
    <citation type="submission" date="2020-05" db="UniProtKB">
        <authorList>
            <consortium name="EnsemblMetazoa"/>
        </authorList>
    </citation>
    <scope>IDENTIFICATION</scope>
</reference>
<organism evidence="1">
    <name type="scientific">Anopheles sinensis</name>
    <name type="common">Mosquito</name>
    <dbReference type="NCBI Taxonomy" id="74873"/>
    <lineage>
        <taxon>Eukaryota</taxon>
        <taxon>Metazoa</taxon>
        <taxon>Ecdysozoa</taxon>
        <taxon>Arthropoda</taxon>
        <taxon>Hexapoda</taxon>
        <taxon>Insecta</taxon>
        <taxon>Pterygota</taxon>
        <taxon>Neoptera</taxon>
        <taxon>Endopterygota</taxon>
        <taxon>Diptera</taxon>
        <taxon>Nematocera</taxon>
        <taxon>Culicoidea</taxon>
        <taxon>Culicidae</taxon>
        <taxon>Anophelinae</taxon>
        <taxon>Anopheles</taxon>
    </lineage>
</organism>
<reference evidence="1 3" key="1">
    <citation type="journal article" date="2014" name="BMC Genomics">
        <title>Genome sequence of Anopheles sinensis provides insight into genetics basis of mosquito competence for malaria parasites.</title>
        <authorList>
            <person name="Zhou D."/>
            <person name="Zhang D."/>
            <person name="Ding G."/>
            <person name="Shi L."/>
            <person name="Hou Q."/>
            <person name="Ye Y."/>
            <person name="Xu Y."/>
            <person name="Zhou H."/>
            <person name="Xiong C."/>
            <person name="Li S."/>
            <person name="Yu J."/>
            <person name="Hong S."/>
            <person name="Yu X."/>
            <person name="Zou P."/>
            <person name="Chen C."/>
            <person name="Chang X."/>
            <person name="Wang W."/>
            <person name="Lv Y."/>
            <person name="Sun Y."/>
            <person name="Ma L."/>
            <person name="Shen B."/>
            <person name="Zhu C."/>
        </authorList>
    </citation>
    <scope>NUCLEOTIDE SEQUENCE [LARGE SCALE GENOMIC DNA]</scope>
</reference>
<gene>
    <name evidence="1" type="ORF">ZHAS_00010874</name>
</gene>
<dbReference type="EMBL" id="KE525231">
    <property type="protein sequence ID" value="KFB42996.1"/>
    <property type="molecule type" value="Genomic_DNA"/>
</dbReference>
<protein>
    <submittedName>
        <fullName evidence="1 2">Uncharacterized protein</fullName>
    </submittedName>
</protein>
<dbReference type="EnsemblMetazoa" id="ASIC010874-RA">
    <property type="protein sequence ID" value="ASIC010874-PA"/>
    <property type="gene ID" value="ASIC010874"/>
</dbReference>
<dbReference type="AlphaFoldDB" id="A0A084VYF2"/>
<keyword evidence="3" id="KW-1185">Reference proteome</keyword>
<evidence type="ECO:0000313" key="1">
    <source>
        <dbReference type="EMBL" id="KFB42996.1"/>
    </source>
</evidence>
<accession>A0A084VYF2</accession>
<proteinExistence type="predicted"/>
<name>A0A084VYF2_ANOSI</name>
<dbReference type="Proteomes" id="UP000030765">
    <property type="component" value="Unassembled WGS sequence"/>
</dbReference>
<dbReference type="EMBL" id="ATLV01018363">
    <property type="status" value="NOT_ANNOTATED_CDS"/>
    <property type="molecule type" value="Genomic_DNA"/>
</dbReference>
<evidence type="ECO:0000313" key="2">
    <source>
        <dbReference type="EnsemblMetazoa" id="ASIC010874-PA"/>
    </source>
</evidence>
<sequence length="101" mass="11212">MQLAAFIRLVQGCNGAPMHPSRNPLIFVPPAPSQTFQRNERKNCSPDELLGEANLGTRFGRSYKASVREGYDLEALSTTHFLTNPNHLRSSGVIEIDIDDN</sequence>
<evidence type="ECO:0000313" key="3">
    <source>
        <dbReference type="Proteomes" id="UP000030765"/>
    </source>
</evidence>
<dbReference type="VEuPathDB" id="VectorBase:ASIC010874"/>